<reference evidence="1 2" key="1">
    <citation type="submission" date="2020-09" db="EMBL/GenBank/DDBJ databases">
        <title>Echinicola sp. CAU 1574 isolated from sand of Sido Beach.</title>
        <authorList>
            <person name="Kim W."/>
        </authorList>
    </citation>
    <scope>NUCLEOTIDE SEQUENCE [LARGE SCALE GENOMIC DNA]</scope>
    <source>
        <strain evidence="1 2">CAU 1574</strain>
    </source>
</reference>
<name>A0ABR9AKF7_9BACT</name>
<dbReference type="EMBL" id="JACYTQ010000003">
    <property type="protein sequence ID" value="MBD8489299.1"/>
    <property type="molecule type" value="Genomic_DNA"/>
</dbReference>
<dbReference type="Proteomes" id="UP000647133">
    <property type="component" value="Unassembled WGS sequence"/>
</dbReference>
<dbReference type="RefSeq" id="WP_192010180.1">
    <property type="nucleotide sequence ID" value="NZ_JACYTQ010000003.1"/>
</dbReference>
<sequence length="72" mass="8440">MKKKKAKVTLVEQYAEYAEIGDMYTSRWKKLDLLIPSNFRMLCAILQVKPEKILMDLCGCCAIVIRMQRKSR</sequence>
<comment type="caution">
    <text evidence="1">The sequence shown here is derived from an EMBL/GenBank/DDBJ whole genome shotgun (WGS) entry which is preliminary data.</text>
</comment>
<proteinExistence type="predicted"/>
<protein>
    <submittedName>
        <fullName evidence="1">Uncharacterized protein</fullName>
    </submittedName>
</protein>
<evidence type="ECO:0000313" key="2">
    <source>
        <dbReference type="Proteomes" id="UP000647133"/>
    </source>
</evidence>
<gene>
    <name evidence="1" type="ORF">IFO69_11130</name>
</gene>
<organism evidence="1 2">
    <name type="scientific">Echinicola arenosa</name>
    <dbReference type="NCBI Taxonomy" id="2774144"/>
    <lineage>
        <taxon>Bacteria</taxon>
        <taxon>Pseudomonadati</taxon>
        <taxon>Bacteroidota</taxon>
        <taxon>Cytophagia</taxon>
        <taxon>Cytophagales</taxon>
        <taxon>Cyclobacteriaceae</taxon>
        <taxon>Echinicola</taxon>
    </lineage>
</organism>
<evidence type="ECO:0000313" key="1">
    <source>
        <dbReference type="EMBL" id="MBD8489299.1"/>
    </source>
</evidence>
<accession>A0ABR9AKF7</accession>
<keyword evidence="2" id="KW-1185">Reference proteome</keyword>